<dbReference type="AlphaFoldDB" id="A0A1V9F2A4"/>
<reference evidence="3" key="1">
    <citation type="submission" date="2016-04" db="EMBL/GenBank/DDBJ databases">
        <authorList>
            <person name="Chen L."/>
            <person name="Zhuang W."/>
            <person name="Wang G."/>
        </authorList>
    </citation>
    <scope>NUCLEOTIDE SEQUENCE [LARGE SCALE GENOMIC DNA]</scope>
    <source>
        <strain evidence="3">208</strain>
    </source>
</reference>
<dbReference type="SUPFAM" id="SSF109604">
    <property type="entry name" value="HD-domain/PDEase-like"/>
    <property type="match status" value="1"/>
</dbReference>
<protein>
    <recommendedName>
        <fullName evidence="1">HD/PDEase domain-containing protein</fullName>
    </recommendedName>
</protein>
<evidence type="ECO:0000259" key="1">
    <source>
        <dbReference type="SMART" id="SM00471"/>
    </source>
</evidence>
<dbReference type="CDD" id="cd00077">
    <property type="entry name" value="HDc"/>
    <property type="match status" value="1"/>
</dbReference>
<dbReference type="Pfam" id="PF24391">
    <property type="entry name" value="HD-CE"/>
    <property type="match status" value="1"/>
</dbReference>
<dbReference type="EMBL" id="LWBP01000214">
    <property type="protein sequence ID" value="OQP52500.1"/>
    <property type="molecule type" value="Genomic_DNA"/>
</dbReference>
<sequence length="200" mass="23569">MDYPVNIITEMPLHVEKLFYNHGNPHLVYHNLEHTQAVVRHVSEIADHYQLNDQERFVLQTAAWFHDTGYLLGEVERHEETSVDVMRLFLDKYNVEAHLQYEAGKCIMATKMPVKPVSLVEQILCDADTYHLGTTDFEHLDALVWQERKLYTNTQIDNPVKQSLHFLQSHLYFTDYCRNLLTEGKEKNIALLKKKMQKKK</sequence>
<dbReference type="Gene3D" id="1.10.3210.10">
    <property type="entry name" value="Hypothetical protein af1432"/>
    <property type="match status" value="1"/>
</dbReference>
<evidence type="ECO:0000313" key="3">
    <source>
        <dbReference type="Proteomes" id="UP000192276"/>
    </source>
</evidence>
<gene>
    <name evidence="2" type="ORF">A4R26_28795</name>
</gene>
<dbReference type="OrthoDB" id="5728337at2"/>
<name>A0A1V9F2A4_9BACT</name>
<dbReference type="InterPro" id="IPR056471">
    <property type="entry name" value="HD-CE"/>
</dbReference>
<keyword evidence="3" id="KW-1185">Reference proteome</keyword>
<comment type="caution">
    <text evidence="2">The sequence shown here is derived from an EMBL/GenBank/DDBJ whole genome shotgun (WGS) entry which is preliminary data.</text>
</comment>
<dbReference type="Proteomes" id="UP000192276">
    <property type="component" value="Unassembled WGS sequence"/>
</dbReference>
<feature type="domain" description="HD/PDEase" evidence="1">
    <location>
        <begin position="27"/>
        <end position="142"/>
    </location>
</feature>
<dbReference type="InterPro" id="IPR003607">
    <property type="entry name" value="HD/PDEase_dom"/>
</dbReference>
<dbReference type="RefSeq" id="WP_081169779.1">
    <property type="nucleotide sequence ID" value="NZ_LWBP01000214.1"/>
</dbReference>
<accession>A0A1V9F2A4</accession>
<dbReference type="STRING" id="550983.A4R26_28795"/>
<proteinExistence type="predicted"/>
<organism evidence="2 3">
    <name type="scientific">Niastella populi</name>
    <dbReference type="NCBI Taxonomy" id="550983"/>
    <lineage>
        <taxon>Bacteria</taxon>
        <taxon>Pseudomonadati</taxon>
        <taxon>Bacteroidota</taxon>
        <taxon>Chitinophagia</taxon>
        <taxon>Chitinophagales</taxon>
        <taxon>Chitinophagaceae</taxon>
        <taxon>Niastella</taxon>
    </lineage>
</organism>
<evidence type="ECO:0000313" key="2">
    <source>
        <dbReference type="EMBL" id="OQP52500.1"/>
    </source>
</evidence>
<dbReference type="SMART" id="SM00471">
    <property type="entry name" value="HDc"/>
    <property type="match status" value="1"/>
</dbReference>